<comment type="similarity">
    <text evidence="5">Belongs to the G-protein coupled receptor 1 family.</text>
</comment>
<keyword evidence="4 6" id="KW-0472">Membrane</keyword>
<sequence length="537" mass="60541">MSESNNTDGGIDWSKLEPTYSVKIFMTVLYTLMLVAGIVGNSVTIRVTQVLRRNGYLQKNVTDHMVSLASSDLLVLLIGMPVELYSAIWFPFGSTSGNTSCKIYNFLFEACSYATILNVATLSFERYVAICHPFRYKALSAKRTSVLITFAWVVSVLIALPLLIATGTQGHIPHRQELSFCTNLKEHWVMYRASIFGAFVLYMIVLISVAFMCRAMILVLKKPLGSMDDGINGTERLKKHESETTKAARKQTIIFLGKLLISDSDHQQCQMNHYGLWFPNCLTSEVGSSLSAIRRKSPMDQRVWLQTCWPHSFISLDGYLWRNPYSIIRLQPQLCLMRRKSYTGEQEPKVQLVPVVEYRKTPDGSTGTRTPTKSDPNQPVPLLACLIVGSLTLCWFPNQLRRLMTAAVPKSSWSLSYFWTYAWLHLVADACFYLSSVLNPFLYNLSSRHFRQVFLQVLRCRLTVQHANRCAAPPPRASSARSLQPLLWKSLRFGRRSGSDQQRAPPTFATFQRDLAPSGCPVAVSLTGPETGTETEI</sequence>
<dbReference type="PROSITE" id="PS50262">
    <property type="entry name" value="G_PROTEIN_RECEP_F1_2"/>
    <property type="match status" value="1"/>
</dbReference>
<evidence type="ECO:0000256" key="2">
    <source>
        <dbReference type="ARBA" id="ARBA00022692"/>
    </source>
</evidence>
<dbReference type="EMBL" id="NHOQ01001193">
    <property type="protein sequence ID" value="PWA26256.1"/>
    <property type="molecule type" value="Genomic_DNA"/>
</dbReference>
<dbReference type="PANTHER" id="PTHR46752:SF1">
    <property type="entry name" value="G-PROTEIN COUPLED RECEPTOR 39"/>
    <property type="match status" value="1"/>
</dbReference>
<keyword evidence="3 6" id="KW-1133">Transmembrane helix</keyword>
<evidence type="ECO:0000256" key="4">
    <source>
        <dbReference type="ARBA" id="ARBA00023136"/>
    </source>
</evidence>
<dbReference type="Pfam" id="PF00001">
    <property type="entry name" value="7tm_1"/>
    <property type="match status" value="1"/>
</dbReference>
<feature type="transmembrane region" description="Helical" evidence="6">
    <location>
        <begin position="103"/>
        <end position="124"/>
    </location>
</feature>
<evidence type="ECO:0000256" key="5">
    <source>
        <dbReference type="RuleBase" id="RU000688"/>
    </source>
</evidence>
<comment type="subcellular location">
    <subcellularLocation>
        <location evidence="1">Membrane</location>
    </subcellularLocation>
</comment>
<dbReference type="PROSITE" id="PS00237">
    <property type="entry name" value="G_PROTEIN_RECEP_F1_1"/>
    <property type="match status" value="1"/>
</dbReference>
<proteinExistence type="inferred from homology"/>
<protein>
    <recommendedName>
        <fullName evidence="7">G-protein coupled receptors family 1 profile domain-containing protein</fullName>
    </recommendedName>
</protein>
<dbReference type="SUPFAM" id="SSF81321">
    <property type="entry name" value="Family A G protein-coupled receptor-like"/>
    <property type="match status" value="2"/>
</dbReference>
<reference evidence="8 9" key="1">
    <citation type="journal article" date="2018" name="G3 (Bethesda)">
        <title>A High-Quality Reference Genome for the Invasive Mosquitofish Gambusia affinis Using a Chicago Library.</title>
        <authorList>
            <person name="Hoffberg S.L."/>
            <person name="Troendle N.J."/>
            <person name="Glenn T.C."/>
            <person name="Mahmud O."/>
            <person name="Louha S."/>
            <person name="Chalopin D."/>
            <person name="Bennetzen J.L."/>
            <person name="Mauricio R."/>
        </authorList>
    </citation>
    <scope>NUCLEOTIDE SEQUENCE [LARGE SCALE GENOMIC DNA]</scope>
    <source>
        <strain evidence="8">NE01/NJP1002.9</strain>
        <tissue evidence="8">Muscle</tissue>
    </source>
</reference>
<dbReference type="Proteomes" id="UP000250572">
    <property type="component" value="Unassembled WGS sequence"/>
</dbReference>
<keyword evidence="5" id="KW-0297">G-protein coupled receptor</keyword>
<feature type="transmembrane region" description="Helical" evidence="6">
    <location>
        <begin position="66"/>
        <end position="91"/>
    </location>
</feature>
<dbReference type="STRING" id="33528.ENSGAFP00000016357"/>
<dbReference type="GO" id="GO:0016020">
    <property type="term" value="C:membrane"/>
    <property type="evidence" value="ECO:0007669"/>
    <property type="project" value="UniProtKB-SubCell"/>
</dbReference>
<evidence type="ECO:0000259" key="7">
    <source>
        <dbReference type="PROSITE" id="PS50262"/>
    </source>
</evidence>
<dbReference type="InterPro" id="IPR052676">
    <property type="entry name" value="Zinc-sensing_GPCR"/>
</dbReference>
<organism evidence="8 9">
    <name type="scientific">Gambusia affinis</name>
    <name type="common">Western mosquitofish</name>
    <name type="synonym">Heterandria affinis</name>
    <dbReference type="NCBI Taxonomy" id="33528"/>
    <lineage>
        <taxon>Eukaryota</taxon>
        <taxon>Metazoa</taxon>
        <taxon>Chordata</taxon>
        <taxon>Craniata</taxon>
        <taxon>Vertebrata</taxon>
        <taxon>Euteleostomi</taxon>
        <taxon>Actinopterygii</taxon>
        <taxon>Neopterygii</taxon>
        <taxon>Teleostei</taxon>
        <taxon>Neoteleostei</taxon>
        <taxon>Acanthomorphata</taxon>
        <taxon>Ovalentaria</taxon>
        <taxon>Atherinomorphae</taxon>
        <taxon>Cyprinodontiformes</taxon>
        <taxon>Poeciliidae</taxon>
        <taxon>Poeciliinae</taxon>
        <taxon>Gambusia</taxon>
    </lineage>
</organism>
<dbReference type="PANTHER" id="PTHR46752">
    <property type="entry name" value="G-PROTEIN COUPLED RECEPTOR 39"/>
    <property type="match status" value="1"/>
</dbReference>
<dbReference type="GO" id="GO:0004930">
    <property type="term" value="F:G protein-coupled receptor activity"/>
    <property type="evidence" value="ECO:0007669"/>
    <property type="project" value="UniProtKB-KW"/>
</dbReference>
<dbReference type="InterPro" id="IPR000276">
    <property type="entry name" value="GPCR_Rhodpsn"/>
</dbReference>
<keyword evidence="5" id="KW-0675">Receptor</keyword>
<evidence type="ECO:0000256" key="3">
    <source>
        <dbReference type="ARBA" id="ARBA00022989"/>
    </source>
</evidence>
<feature type="transmembrane region" description="Helical" evidence="6">
    <location>
        <begin position="20"/>
        <end position="45"/>
    </location>
</feature>
<name>A0A315VV09_GAMAF</name>
<dbReference type="InterPro" id="IPR017452">
    <property type="entry name" value="GPCR_Rhodpsn_7TM"/>
</dbReference>
<evidence type="ECO:0000313" key="8">
    <source>
        <dbReference type="EMBL" id="PWA26256.1"/>
    </source>
</evidence>
<feature type="transmembrane region" description="Helical" evidence="6">
    <location>
        <begin position="188"/>
        <end position="213"/>
    </location>
</feature>
<comment type="caution">
    <text evidence="8">The sequence shown here is derived from an EMBL/GenBank/DDBJ whole genome shotgun (WGS) entry which is preliminary data.</text>
</comment>
<feature type="domain" description="G-protein coupled receptors family 1 profile" evidence="7">
    <location>
        <begin position="40"/>
        <end position="443"/>
    </location>
</feature>
<evidence type="ECO:0000313" key="9">
    <source>
        <dbReference type="Proteomes" id="UP000250572"/>
    </source>
</evidence>
<evidence type="ECO:0000256" key="1">
    <source>
        <dbReference type="ARBA" id="ARBA00004370"/>
    </source>
</evidence>
<dbReference type="AlphaFoldDB" id="A0A315VV09"/>
<keyword evidence="5" id="KW-0807">Transducer</keyword>
<dbReference type="PRINTS" id="PR00237">
    <property type="entry name" value="GPCRRHODOPSN"/>
</dbReference>
<dbReference type="Gene3D" id="1.20.1070.10">
    <property type="entry name" value="Rhodopsin 7-helix transmembrane proteins"/>
    <property type="match status" value="2"/>
</dbReference>
<feature type="transmembrane region" description="Helical" evidence="6">
    <location>
        <begin position="145"/>
        <end position="168"/>
    </location>
</feature>
<accession>A0A315VV09</accession>
<keyword evidence="9" id="KW-1185">Reference proteome</keyword>
<feature type="transmembrane region" description="Helical" evidence="6">
    <location>
        <begin position="379"/>
        <end position="398"/>
    </location>
</feature>
<keyword evidence="2 5" id="KW-0812">Transmembrane</keyword>
<gene>
    <name evidence="8" type="ORF">CCH79_00013802</name>
</gene>
<evidence type="ECO:0000256" key="6">
    <source>
        <dbReference type="SAM" id="Phobius"/>
    </source>
</evidence>
<feature type="transmembrane region" description="Helical" evidence="6">
    <location>
        <begin position="418"/>
        <end position="442"/>
    </location>
</feature>